<organism evidence="1">
    <name type="scientific">hydrothermal vent metagenome</name>
    <dbReference type="NCBI Taxonomy" id="652676"/>
    <lineage>
        <taxon>unclassified sequences</taxon>
        <taxon>metagenomes</taxon>
        <taxon>ecological metagenomes</taxon>
    </lineage>
</organism>
<gene>
    <name evidence="1" type="ORF">MNBD_GAMMA18-466</name>
</gene>
<proteinExistence type="predicted"/>
<dbReference type="Gene3D" id="3.30.2020.10">
    <property type="entry name" value="NE0471-like N-terminal domain"/>
    <property type="match status" value="1"/>
</dbReference>
<sequence length="86" mass="9867">MNPKVLDVEPTDDYQLIVTFVNGEKKKMDVSPYLEKGVFRELKKINYFKRVCVSFGSVAWPNEQDLSHDTLYLCGKNLTGIIDRAP</sequence>
<dbReference type="InterPro" id="IPR018841">
    <property type="entry name" value="DUF2442"/>
</dbReference>
<accession>A0A3B0Z8A9</accession>
<dbReference type="SUPFAM" id="SSF143880">
    <property type="entry name" value="NE0471 N-terminal domain-like"/>
    <property type="match status" value="1"/>
</dbReference>
<dbReference type="Pfam" id="PF10387">
    <property type="entry name" value="DUF2442"/>
    <property type="match status" value="1"/>
</dbReference>
<dbReference type="EMBL" id="UOFP01000002">
    <property type="protein sequence ID" value="VAW83772.1"/>
    <property type="molecule type" value="Genomic_DNA"/>
</dbReference>
<name>A0A3B0Z8A9_9ZZZZ</name>
<evidence type="ECO:0000313" key="1">
    <source>
        <dbReference type="EMBL" id="VAW83772.1"/>
    </source>
</evidence>
<reference evidence="1" key="1">
    <citation type="submission" date="2018-06" db="EMBL/GenBank/DDBJ databases">
        <authorList>
            <person name="Zhirakovskaya E."/>
        </authorList>
    </citation>
    <scope>NUCLEOTIDE SEQUENCE</scope>
</reference>
<dbReference type="InterPro" id="IPR036782">
    <property type="entry name" value="NE0471-like_N"/>
</dbReference>
<evidence type="ECO:0008006" key="2">
    <source>
        <dbReference type="Google" id="ProtNLM"/>
    </source>
</evidence>
<protein>
    <recommendedName>
        <fullName evidence="2">DUF2442 domain-containing protein</fullName>
    </recommendedName>
</protein>
<dbReference type="AlphaFoldDB" id="A0A3B0Z8A9"/>